<gene>
    <name evidence="2" type="ORF">P691DRAFT_824220</name>
</gene>
<comment type="caution">
    <text evidence="2">The sequence shown here is derived from an EMBL/GenBank/DDBJ whole genome shotgun (WGS) entry which is preliminary data.</text>
</comment>
<feature type="signal peptide" evidence="1">
    <location>
        <begin position="1"/>
        <end position="18"/>
    </location>
</feature>
<name>A0A9P5XBN6_9AGAR</name>
<keyword evidence="3" id="KW-1185">Reference proteome</keyword>
<protein>
    <submittedName>
        <fullName evidence="2">Uncharacterized protein</fullName>
    </submittedName>
</protein>
<evidence type="ECO:0000256" key="1">
    <source>
        <dbReference type="SAM" id="SignalP"/>
    </source>
</evidence>
<evidence type="ECO:0000313" key="3">
    <source>
        <dbReference type="Proteomes" id="UP000807342"/>
    </source>
</evidence>
<feature type="chain" id="PRO_5040202005" evidence="1">
    <location>
        <begin position="19"/>
        <end position="102"/>
    </location>
</feature>
<proteinExistence type="predicted"/>
<accession>A0A9P5XBN6</accession>
<evidence type="ECO:0000313" key="2">
    <source>
        <dbReference type="EMBL" id="KAF9446876.1"/>
    </source>
</evidence>
<dbReference type="Proteomes" id="UP000807342">
    <property type="component" value="Unassembled WGS sequence"/>
</dbReference>
<reference evidence="2" key="1">
    <citation type="submission" date="2020-11" db="EMBL/GenBank/DDBJ databases">
        <authorList>
            <consortium name="DOE Joint Genome Institute"/>
            <person name="Ahrendt S."/>
            <person name="Riley R."/>
            <person name="Andreopoulos W."/>
            <person name="Labutti K."/>
            <person name="Pangilinan J."/>
            <person name="Ruiz-Duenas F.J."/>
            <person name="Barrasa J.M."/>
            <person name="Sanchez-Garcia M."/>
            <person name="Camarero S."/>
            <person name="Miyauchi S."/>
            <person name="Serrano A."/>
            <person name="Linde D."/>
            <person name="Babiker R."/>
            <person name="Drula E."/>
            <person name="Ayuso-Fernandez I."/>
            <person name="Pacheco R."/>
            <person name="Padilla G."/>
            <person name="Ferreira P."/>
            <person name="Barriuso J."/>
            <person name="Kellner H."/>
            <person name="Castanera R."/>
            <person name="Alfaro M."/>
            <person name="Ramirez L."/>
            <person name="Pisabarro A.G."/>
            <person name="Kuo A."/>
            <person name="Tritt A."/>
            <person name="Lipzen A."/>
            <person name="He G."/>
            <person name="Yan M."/>
            <person name="Ng V."/>
            <person name="Cullen D."/>
            <person name="Martin F."/>
            <person name="Rosso M.-N."/>
            <person name="Henrissat B."/>
            <person name="Hibbett D."/>
            <person name="Martinez A.T."/>
            <person name="Grigoriev I.V."/>
        </authorList>
    </citation>
    <scope>NUCLEOTIDE SEQUENCE</scope>
    <source>
        <strain evidence="2">MF-IS2</strain>
    </source>
</reference>
<dbReference type="AlphaFoldDB" id="A0A9P5XBN6"/>
<keyword evidence="1" id="KW-0732">Signal</keyword>
<dbReference type="EMBL" id="MU151225">
    <property type="protein sequence ID" value="KAF9446876.1"/>
    <property type="molecule type" value="Genomic_DNA"/>
</dbReference>
<sequence length="102" mass="9812">MRSSILVTLALVLTSAQAIPAPPLDSLGQVTNTIPDTTKIIGAAVGAAGGIAHAAGNLGGGLVHTTAGVMGGVTQSAGGLDPLTDEGGLGGLFKGLLSDIPW</sequence>
<organism evidence="2 3">
    <name type="scientific">Macrolepiota fuliginosa MF-IS2</name>
    <dbReference type="NCBI Taxonomy" id="1400762"/>
    <lineage>
        <taxon>Eukaryota</taxon>
        <taxon>Fungi</taxon>
        <taxon>Dikarya</taxon>
        <taxon>Basidiomycota</taxon>
        <taxon>Agaricomycotina</taxon>
        <taxon>Agaricomycetes</taxon>
        <taxon>Agaricomycetidae</taxon>
        <taxon>Agaricales</taxon>
        <taxon>Agaricineae</taxon>
        <taxon>Agaricaceae</taxon>
        <taxon>Macrolepiota</taxon>
    </lineage>
</organism>